<comment type="caution">
    <text evidence="2">The sequence shown here is derived from an EMBL/GenBank/DDBJ whole genome shotgun (WGS) entry which is preliminary data.</text>
</comment>
<name>A0A3N0WRD7_9FLAO</name>
<feature type="domain" description="Glycosyltransferase 2-like" evidence="1">
    <location>
        <begin position="7"/>
        <end position="165"/>
    </location>
</feature>
<dbReference type="Proteomes" id="UP000270224">
    <property type="component" value="Unassembled WGS sequence"/>
</dbReference>
<protein>
    <submittedName>
        <fullName evidence="2">Glycosyltransferase</fullName>
    </submittedName>
</protein>
<reference evidence="3" key="1">
    <citation type="submission" date="2018-11" db="EMBL/GenBank/DDBJ databases">
        <title>Proposal to divide the Flavobacteriaceae and reorganize its genera based on Amino Acid Identity values calculated from whole genome sequences.</title>
        <authorList>
            <person name="Nicholson A.C."/>
            <person name="Gulvik C.A."/>
            <person name="Whitney A.M."/>
            <person name="Humrighouse B.W."/>
            <person name="Bell M."/>
            <person name="Holmes B."/>
            <person name="Steigerwalt A."/>
            <person name="Villarma A."/>
            <person name="Sheth M."/>
            <person name="Batra D."/>
            <person name="Pryor J."/>
            <person name="Bernardet J.-F."/>
            <person name="Hugo C."/>
            <person name="Kampfer P."/>
            <person name="Newman J."/>
            <person name="Mcquiston J.R."/>
        </authorList>
    </citation>
    <scope>NUCLEOTIDE SEQUENCE [LARGE SCALE GENOMIC DNA]</scope>
    <source>
        <strain evidence="3">H3056</strain>
    </source>
</reference>
<dbReference type="SUPFAM" id="SSF53448">
    <property type="entry name" value="Nucleotide-diphospho-sugar transferases"/>
    <property type="match status" value="1"/>
</dbReference>
<accession>A0A3N0WRD7</accession>
<dbReference type="EMBL" id="RJUG01000004">
    <property type="protein sequence ID" value="ROI07688.1"/>
    <property type="molecule type" value="Genomic_DNA"/>
</dbReference>
<dbReference type="OrthoDB" id="635429at2"/>
<organism evidence="2 3">
    <name type="scientific">Kaistella daneshvariae</name>
    <dbReference type="NCBI Taxonomy" id="2487074"/>
    <lineage>
        <taxon>Bacteria</taxon>
        <taxon>Pseudomonadati</taxon>
        <taxon>Bacteroidota</taxon>
        <taxon>Flavobacteriia</taxon>
        <taxon>Flavobacteriales</taxon>
        <taxon>Weeksellaceae</taxon>
        <taxon>Chryseobacterium group</taxon>
        <taxon>Kaistella</taxon>
    </lineage>
</organism>
<dbReference type="RefSeq" id="WP_123266008.1">
    <property type="nucleotide sequence ID" value="NZ_RJUG01000004.1"/>
</dbReference>
<evidence type="ECO:0000313" key="2">
    <source>
        <dbReference type="EMBL" id="ROI07688.1"/>
    </source>
</evidence>
<evidence type="ECO:0000313" key="3">
    <source>
        <dbReference type="Proteomes" id="UP000270224"/>
    </source>
</evidence>
<dbReference type="InterPro" id="IPR029044">
    <property type="entry name" value="Nucleotide-diphossugar_trans"/>
</dbReference>
<dbReference type="Gene3D" id="3.90.550.10">
    <property type="entry name" value="Spore Coat Polysaccharide Biosynthesis Protein SpsA, Chain A"/>
    <property type="match status" value="1"/>
</dbReference>
<dbReference type="Pfam" id="PF00535">
    <property type="entry name" value="Glycos_transf_2"/>
    <property type="match status" value="1"/>
</dbReference>
<dbReference type="PANTHER" id="PTHR22916">
    <property type="entry name" value="GLYCOSYLTRANSFERASE"/>
    <property type="match status" value="1"/>
</dbReference>
<dbReference type="GO" id="GO:0016758">
    <property type="term" value="F:hexosyltransferase activity"/>
    <property type="evidence" value="ECO:0007669"/>
    <property type="project" value="UniProtKB-ARBA"/>
</dbReference>
<dbReference type="AlphaFoldDB" id="A0A3N0WRD7"/>
<proteinExistence type="predicted"/>
<keyword evidence="2" id="KW-0808">Transferase</keyword>
<sequence length="287" mass="33066">MTKPKISILIANYNNGIFFEACYKSLVAQTSADWEAIVFDDCSTDDSVQIITEKITDDQRFRFYQNEENIGYQKTLIKAVELSEAEIFGRLDPDDALHPCAISAMLEAHQQLPEAGLIYSNFTICDEQLKPLKTHYAAQVQGLDEKYLNFDSEISHFATFKKSVYLQTGGFDPFNKRAEDKDMYMKMCEVAPVKHLDEALYLYRMHSGGSSSHSNEEKALFWHVVALIKMSERRNINIEDVFVDKFVPRTFAELELEQERAKIKRVKNSRIIILLSKLGLINFYNDL</sequence>
<evidence type="ECO:0000259" key="1">
    <source>
        <dbReference type="Pfam" id="PF00535"/>
    </source>
</evidence>
<reference evidence="3" key="2">
    <citation type="submission" date="2018-11" db="EMBL/GenBank/DDBJ databases">
        <title>Proposal to divide the Flavobacteriaceae and reorganize its genera based on Amino Acid Identity values calculated from whole genome sequences.</title>
        <authorList>
            <person name="Nicholson A.C."/>
            <person name="Gulvik C.A."/>
            <person name="Whitney A.M."/>
            <person name="Humrighouse B.W."/>
            <person name="Bell M."/>
            <person name="Holmens B."/>
            <person name="Steigerwalt A."/>
            <person name="Villarma A."/>
            <person name="Sheth M."/>
            <person name="Batra D."/>
            <person name="Pryor J."/>
            <person name="Bernardet J.-F."/>
            <person name="Hugo C."/>
            <person name="Kampfer P."/>
            <person name="Newman J."/>
            <person name="Mcquiston J.R."/>
        </authorList>
    </citation>
    <scope>NUCLEOTIDE SEQUENCE [LARGE SCALE GENOMIC DNA]</scope>
    <source>
        <strain evidence="3">H3056</strain>
    </source>
</reference>
<gene>
    <name evidence="2" type="ORF">EGI11_08325</name>
</gene>
<dbReference type="InterPro" id="IPR001173">
    <property type="entry name" value="Glyco_trans_2-like"/>
</dbReference>
<dbReference type="PANTHER" id="PTHR22916:SF3">
    <property type="entry name" value="UDP-GLCNAC:BETAGAL BETA-1,3-N-ACETYLGLUCOSAMINYLTRANSFERASE-LIKE PROTEIN 1"/>
    <property type="match status" value="1"/>
</dbReference>